<evidence type="ECO:0000256" key="8">
    <source>
        <dbReference type="PROSITE-ProRule" id="PRU01201"/>
    </source>
</evidence>
<feature type="repeat" description="CSPG" evidence="8">
    <location>
        <begin position="1582"/>
        <end position="1682"/>
    </location>
</feature>
<feature type="repeat" description="CSPG" evidence="8">
    <location>
        <begin position="432"/>
        <end position="524"/>
    </location>
</feature>
<feature type="chain" id="PRO_5017983111" evidence="11">
    <location>
        <begin position="26"/>
        <end position="2400"/>
    </location>
</feature>
<keyword evidence="10" id="KW-1133">Transmembrane helix</keyword>
<feature type="repeat" description="CSPG" evidence="8">
    <location>
        <begin position="1360"/>
        <end position="1451"/>
    </location>
</feature>
<dbReference type="InterPro" id="IPR015919">
    <property type="entry name" value="Cadherin-like_sf"/>
</dbReference>
<feature type="repeat" description="CSPG" evidence="8">
    <location>
        <begin position="1131"/>
        <end position="1221"/>
    </location>
</feature>
<reference evidence="14 15" key="1">
    <citation type="journal article" date="2014" name="Nat. Genet.">
        <title>Whole-genome sequence of a flatfish provides insights into ZW sex chromosome evolution and adaptation to a benthic lifestyle.</title>
        <authorList>
            <person name="Chen S."/>
            <person name="Zhang G."/>
            <person name="Shao C."/>
            <person name="Huang Q."/>
            <person name="Liu G."/>
            <person name="Zhang P."/>
            <person name="Song W."/>
            <person name="An N."/>
            <person name="Chalopin D."/>
            <person name="Volff J.N."/>
            <person name="Hong Y."/>
            <person name="Li Q."/>
            <person name="Sha Z."/>
            <person name="Zhou H."/>
            <person name="Xie M."/>
            <person name="Yu Q."/>
            <person name="Liu Y."/>
            <person name="Xiang H."/>
            <person name="Wang N."/>
            <person name="Wu K."/>
            <person name="Yang C."/>
            <person name="Zhou Q."/>
            <person name="Liao X."/>
            <person name="Yang L."/>
            <person name="Hu Q."/>
            <person name="Zhang J."/>
            <person name="Meng L."/>
            <person name="Jin L."/>
            <person name="Tian Y."/>
            <person name="Lian J."/>
            <person name="Yang J."/>
            <person name="Miao G."/>
            <person name="Liu S."/>
            <person name="Liang Z."/>
            <person name="Yan F."/>
            <person name="Li Y."/>
            <person name="Sun B."/>
            <person name="Zhang H."/>
            <person name="Zhang J."/>
            <person name="Zhu Y."/>
            <person name="Du M."/>
            <person name="Zhao Y."/>
            <person name="Schartl M."/>
            <person name="Tang Q."/>
            <person name="Wang J."/>
        </authorList>
    </citation>
    <scope>NUCLEOTIDE SEQUENCE</scope>
</reference>
<evidence type="ECO:0000256" key="10">
    <source>
        <dbReference type="SAM" id="Phobius"/>
    </source>
</evidence>
<dbReference type="CDD" id="cd11304">
    <property type="entry name" value="Cadherin_repeat"/>
    <property type="match status" value="1"/>
</dbReference>
<comment type="subcellular location">
    <subcellularLocation>
        <location evidence="1">Membrane</location>
    </subcellularLocation>
</comment>
<dbReference type="OrthoDB" id="9026019at2759"/>
<dbReference type="Pfam" id="PF16184">
    <property type="entry name" value="Cadherin_3"/>
    <property type="match status" value="13"/>
</dbReference>
<name>A0A3P8WXC6_CYNSE</name>
<feature type="region of interest" description="Disordered" evidence="9">
    <location>
        <begin position="2211"/>
        <end position="2267"/>
    </location>
</feature>
<dbReference type="InterPro" id="IPR001791">
    <property type="entry name" value="Laminin_G"/>
</dbReference>
<dbReference type="CTD" id="101882096"/>
<dbReference type="GeneID" id="103397735"/>
<dbReference type="PROSITE" id="PS51854">
    <property type="entry name" value="CSPG"/>
    <property type="match status" value="11"/>
</dbReference>
<dbReference type="PROSITE" id="PS50025">
    <property type="entry name" value="LAM_G_DOMAIN"/>
    <property type="match status" value="2"/>
</dbReference>
<evidence type="ECO:0000259" key="13">
    <source>
        <dbReference type="PROSITE" id="PS50268"/>
    </source>
</evidence>
<dbReference type="CDD" id="cd00110">
    <property type="entry name" value="LamG"/>
    <property type="match status" value="2"/>
</dbReference>
<dbReference type="InterPro" id="IPR039005">
    <property type="entry name" value="CSPG_rpt"/>
</dbReference>
<keyword evidence="6" id="KW-0106">Calcium</keyword>
<dbReference type="GO" id="GO:0016020">
    <property type="term" value="C:membrane"/>
    <property type="evidence" value="ECO:0007669"/>
    <property type="project" value="UniProtKB-SubCell"/>
</dbReference>
<feature type="repeat" description="CSPG" evidence="8">
    <location>
        <begin position="1243"/>
        <end position="1342"/>
    </location>
</feature>
<feature type="domain" description="Laminin G" evidence="12">
    <location>
        <begin position="208"/>
        <end position="387"/>
    </location>
</feature>
<dbReference type="InParanoid" id="A0A3P8WXC6"/>
<keyword evidence="4 10" id="KW-0472">Membrane</keyword>
<evidence type="ECO:0000256" key="9">
    <source>
        <dbReference type="SAM" id="MobiDB-lite"/>
    </source>
</evidence>
<feature type="domain" description="Cadherin" evidence="13">
    <location>
        <begin position="1423"/>
        <end position="1478"/>
    </location>
</feature>
<keyword evidence="3" id="KW-0677">Repeat</keyword>
<evidence type="ECO:0000256" key="5">
    <source>
        <dbReference type="ARBA" id="ARBA00023180"/>
    </source>
</evidence>
<feature type="repeat" description="CSPG" evidence="8">
    <location>
        <begin position="665"/>
        <end position="763"/>
    </location>
</feature>
<feature type="repeat" description="CSPG" evidence="8">
    <location>
        <begin position="1475"/>
        <end position="1565"/>
    </location>
</feature>
<feature type="region of interest" description="Disordered" evidence="9">
    <location>
        <begin position="2300"/>
        <end position="2343"/>
    </location>
</feature>
<dbReference type="GO" id="GO:0005509">
    <property type="term" value="F:calcium ion binding"/>
    <property type="evidence" value="ECO:0007669"/>
    <property type="project" value="UniProtKB-UniRule"/>
</dbReference>
<dbReference type="Proteomes" id="UP000265120">
    <property type="component" value="Chromosome Z"/>
</dbReference>
<dbReference type="PANTHER" id="PTHR45739">
    <property type="entry name" value="MATRIX PROTEIN, PUTATIVE-RELATED"/>
    <property type="match status" value="1"/>
</dbReference>
<evidence type="ECO:0000256" key="6">
    <source>
        <dbReference type="PROSITE-ProRule" id="PRU00043"/>
    </source>
</evidence>
<sequence>MDTARRKLWLSGLLWWSLLVELTAGASFYGDGFVQLKAAESSNHNTLRVRFRTSSTDGLLFLAGGQTHYFLLELHTGRLQLKLDLGSGEQVLQSDPGTQLNDLAWHSVEVHHVLNDITLTVDKNSHTKIKMPGLLHNLNIVDGLHVGGSGGLDRFYLPRDQVGFRGCMEDVVFNDHDLLSSLRPYSGFKYVHEVSLGCSPQFFATNEDPISFFSSKAYVSLPTWNGHQQAVFECIVHTSAKEGILLYNSAREGDFVALEIQEGLPVAIVGKAGSKTELRSLTFINDKKWHSVKLHFSSKSLELSVDGEMVKSSISSRTKEIQLKGHLFVGGIDDSTRAEARKVGLVSTSGKRVRGGSFKGCLKNIEVNGVMISLADAVVTKDISVGCEPEKEPEPSTTLSPTVSSRPSFNLVTPTPPFQMSTLARGLDRRYGYNFVQLKNLVVPEGGRGSLDAKHIKVLLDFSIRQSQIMFRIQEQPLRGQIRLDVDQDQEENTFSMLDLWHGRVMYIHGGSEEPDDFFMFSFFSSSRKQVPDYLKTNKLYRYNITVTPTNDAPELSLPEGNLFVLLENSKKHLTTEVLKATDIDSNYTDLVFSVLGNLNADAGYLEIENNPGMAVTSFSYSDLEELRVYYVHHGVRTSRIVLRVSDGEKVSNTVVLRVMAIALEYKIANNTGLQVIQGDATVISSKQLSVQTNAVKQIVDIRYDVTEAPQYGELQRLHSSGEWRPTDSFSQRLLEKERLRYISTFVDIQTSNATDSFKCKVNVASRATTEIIFPITVKWVNYQVIKNVMMDMDKARKVTLDSEHIFAIAEGAVLSEDELYYRVLTTPKKGILLLDTKLLKKNSTFSQRNVTDLKVHYELVDRPYTDTSDRFKFQLVSKHAQSQNYDFQFSIKADVNSVFMTNDGLSLLEGESKLITKENLFAETLSTKDLYYTVIKNPKHGKLARISQSNSNASYDNIVSFSNQDILEDRIMYMHDDSETTQDEFTFIASANQGLKFTISEEDVGSKEGTFNISIQLVNDQKPVRVVDKVFHVVKNGQRLLTLEDLCYRDKDDDFDDSQLIYSRRGIPLGDLVLVNDSNHRLFQFRQQDLEEKRVLFVHKGVSTGRFVLFVSDGKHFVSSLLDISAQDPFLKVENNTGLLVQKGQSVTLTTSNFSVTTNLDVRDDQQVVFKLDEAPKYGGLYCEDTKLDSFTQSDLKDGRVSYRHGDSKHLTDYFNVTVRAKNIQLSVRINVKIYLESHQRPPIVLHHNPLLVEEGKPVKIDEADLKVTHEDNLPSEIVFTVKVEPLHGILRRFIEAENHYIGTKQDPVKTFTQEDINNGNIQYMQEEPEKANDTFVLDATNGVTDVGDIRMSVDVIPRLIPLQVHNFTLNEGASKALTEELLQVTNRHFSGINFLYNLSQPPRHGHVEHSRHPGVSITSFTRRQVEHEFIYYVHDGSETLDDNFTVVANDSGLRKRSATQTVYIQVTAVNDEPPVITVNRVLRVWVSSVTQITAEDLKVQDKDTPPEDLHFMVTPPSNGHLALKSAPMKPVLNFTQAHIDQGQLLFVHNGAMSGGFNFQVNDGVNFSPRQIFSITARALLLSLEKNRLLKVFPGSSNLITNEHLQAVTNDISNTSSRAITFSVSRLPKLGRLVTQQPDNSTVDISTFTQDMVDRKEVMYIQTPIDSVGWEAMDTITFSVASPPASLEGQTFKIDISFENTGPEQNTVLLANTGVTVTEGESVTIDESNLDATNLLSKLPTLQRSSSEVWFQVTSLPQHGVIVVGERNVTKEKPNFSQFIVNKYGITYKHDNSETTRDSFAFSVWLNPKGKTAQLPEDDSDVVEERFNITVTPVNDQSPVLKTKTPRLTVVQGDTVVLGPENLKVEDLDNPPEDIRFTVISKPNNGYLAVEGSLNASIGAFTQAQINNRSIYFIHDGSSVSGVFYFSVTDGHHRPIYKLFNLEVTEITISLVNYTALTLEQGTTLVSLTQNNLAAVTNGKNITIHYQITRPPNFGKLLMNNNEVTQFEQEDLQTGSLSYHMVSLTSAEDSFEFTAFTSEANLTDQVLNITVRPLVHMGEDVRIPNGVIFKLNAAFLNASELASVSNSDPVFEIMSHPTYGKVVRVQPKMPKSMVQADSFTFQDVTEGKVALQLEANMTGVEELNDSMVFLLKAQNIQPAKGRFSFTVVPFDPELIPTTQSPTVNTSTAPQITIQIPINGTAPPVLSTVLPSTQKPEKGQQKFKGRNRWGNSNRTSLFSTTVGRPTREPEHFPFENTPVRVESDPEKNSNPLLVILPLLALLLLVFIFVVLVVYLRHHRQRKQNAAPPKQPPSPGPPNIESYQGPTQRSTTVPTVTVTPLNPNCPGSPVLDRLLVLNSPSGYDTIDSNTFLNSWSDGSTVASSQNIRTATPTLQKNQYWV</sequence>
<dbReference type="OMA" id="EELHFMV"/>
<feature type="region of interest" description="Disordered" evidence="9">
    <location>
        <begin position="387"/>
        <end position="411"/>
    </location>
</feature>
<feature type="transmembrane region" description="Helical" evidence="10">
    <location>
        <begin position="2272"/>
        <end position="2295"/>
    </location>
</feature>
<dbReference type="InterPro" id="IPR051561">
    <property type="entry name" value="FRAS1_ECM"/>
</dbReference>
<keyword evidence="15" id="KW-1185">Reference proteome</keyword>
<dbReference type="GO" id="GO:0009653">
    <property type="term" value="P:anatomical structure morphogenesis"/>
    <property type="evidence" value="ECO:0007669"/>
    <property type="project" value="TreeGrafter"/>
</dbReference>
<dbReference type="Ensembl" id="ENSCSET00000031822.1">
    <property type="protein sequence ID" value="ENSCSEP00000031414.1"/>
    <property type="gene ID" value="ENSCSEG00000020117.1"/>
</dbReference>
<reference evidence="14" key="3">
    <citation type="submission" date="2025-09" db="UniProtKB">
        <authorList>
            <consortium name="Ensembl"/>
        </authorList>
    </citation>
    <scope>IDENTIFICATION</scope>
</reference>
<dbReference type="PROSITE" id="PS50268">
    <property type="entry name" value="CADHERIN_2"/>
    <property type="match status" value="1"/>
</dbReference>
<evidence type="ECO:0000256" key="7">
    <source>
        <dbReference type="PROSITE-ProRule" id="PRU00122"/>
    </source>
</evidence>
<reference evidence="14" key="2">
    <citation type="submission" date="2025-08" db="UniProtKB">
        <authorList>
            <consortium name="Ensembl"/>
        </authorList>
    </citation>
    <scope>IDENTIFICATION</scope>
</reference>
<accession>A0A3P8WXC6</accession>
<feature type="compositionally biased region" description="Polar residues" evidence="9">
    <location>
        <begin position="2229"/>
        <end position="2243"/>
    </location>
</feature>
<feature type="repeat" description="CSPG" evidence="8">
    <location>
        <begin position="897"/>
        <end position="991"/>
    </location>
</feature>
<comment type="caution">
    <text evidence="7">Lacks conserved residue(s) required for the propagation of feature annotation.</text>
</comment>
<dbReference type="PANTHER" id="PTHR45739:SF12">
    <property type="entry name" value="CHONDROITIN SULFATE PROTEOGLYCAN 4-LIKE ISOFORM X2"/>
    <property type="match status" value="1"/>
</dbReference>
<dbReference type="InterPro" id="IPR013320">
    <property type="entry name" value="ConA-like_dom_sf"/>
</dbReference>
<dbReference type="Gene3D" id="2.60.120.200">
    <property type="match status" value="2"/>
</dbReference>
<feature type="domain" description="Laminin G" evidence="12">
    <location>
        <begin position="23"/>
        <end position="198"/>
    </location>
</feature>
<dbReference type="GeneTree" id="ENSGT00940000154091"/>
<feature type="repeat" description="CSPG" evidence="8">
    <location>
        <begin position="1707"/>
        <end position="1806"/>
    </location>
</feature>
<feature type="compositionally biased region" description="Polar residues" evidence="9">
    <location>
        <begin position="2320"/>
        <end position="2329"/>
    </location>
</feature>
<dbReference type="STRING" id="244447.ENSCSEP00000031414"/>
<dbReference type="Pfam" id="PF02210">
    <property type="entry name" value="Laminin_G_2"/>
    <property type="match status" value="2"/>
</dbReference>
<evidence type="ECO:0000313" key="15">
    <source>
        <dbReference type="Proteomes" id="UP000265120"/>
    </source>
</evidence>
<evidence type="ECO:0000256" key="4">
    <source>
        <dbReference type="ARBA" id="ARBA00023136"/>
    </source>
</evidence>
<feature type="compositionally biased region" description="Low complexity" evidence="9">
    <location>
        <begin position="2330"/>
        <end position="2339"/>
    </location>
</feature>
<keyword evidence="10" id="KW-0812">Transmembrane</keyword>
<evidence type="ECO:0000256" key="1">
    <source>
        <dbReference type="ARBA" id="ARBA00004370"/>
    </source>
</evidence>
<keyword evidence="5" id="KW-0325">Glycoprotein</keyword>
<proteinExistence type="predicted"/>
<keyword evidence="2 11" id="KW-0732">Signal</keyword>
<feature type="repeat" description="CSPG" evidence="8">
    <location>
        <begin position="1840"/>
        <end position="1932"/>
    </location>
</feature>
<evidence type="ECO:0000256" key="3">
    <source>
        <dbReference type="ARBA" id="ARBA00022737"/>
    </source>
</evidence>
<protein>
    <submittedName>
        <fullName evidence="14">Chondroitin sulfate proteoglycan 4ba</fullName>
    </submittedName>
</protein>
<feature type="repeat" description="CSPG" evidence="8">
    <location>
        <begin position="554"/>
        <end position="648"/>
    </location>
</feature>
<organism evidence="14 15">
    <name type="scientific">Cynoglossus semilaevis</name>
    <name type="common">Tongue sole</name>
    <dbReference type="NCBI Taxonomy" id="244447"/>
    <lineage>
        <taxon>Eukaryota</taxon>
        <taxon>Metazoa</taxon>
        <taxon>Chordata</taxon>
        <taxon>Craniata</taxon>
        <taxon>Vertebrata</taxon>
        <taxon>Euteleostomi</taxon>
        <taxon>Actinopterygii</taxon>
        <taxon>Neopterygii</taxon>
        <taxon>Teleostei</taxon>
        <taxon>Neoteleostei</taxon>
        <taxon>Acanthomorphata</taxon>
        <taxon>Carangaria</taxon>
        <taxon>Pleuronectiformes</taxon>
        <taxon>Pleuronectoidei</taxon>
        <taxon>Cynoglossidae</taxon>
        <taxon>Cynoglossinae</taxon>
        <taxon>Cynoglossus</taxon>
    </lineage>
</organism>
<dbReference type="RefSeq" id="XP_008334325.1">
    <property type="nucleotide sequence ID" value="XM_008336103.3"/>
</dbReference>
<evidence type="ECO:0000313" key="14">
    <source>
        <dbReference type="Ensembl" id="ENSCSEP00000031414.1"/>
    </source>
</evidence>
<dbReference type="SMART" id="SM00282">
    <property type="entry name" value="LamG"/>
    <property type="match status" value="2"/>
</dbReference>
<dbReference type="GO" id="GO:0007156">
    <property type="term" value="P:homophilic cell adhesion via plasma membrane adhesion molecules"/>
    <property type="evidence" value="ECO:0007669"/>
    <property type="project" value="InterPro"/>
</dbReference>
<dbReference type="KEGG" id="csem:103397735"/>
<dbReference type="SUPFAM" id="SSF49899">
    <property type="entry name" value="Concanavalin A-like lectins/glucanases"/>
    <property type="match status" value="2"/>
</dbReference>
<evidence type="ECO:0000259" key="12">
    <source>
        <dbReference type="PROSITE" id="PS50025"/>
    </source>
</evidence>
<evidence type="ECO:0000256" key="2">
    <source>
        <dbReference type="ARBA" id="ARBA00022729"/>
    </source>
</evidence>
<feature type="compositionally biased region" description="Polar residues" evidence="9">
    <location>
        <begin position="395"/>
        <end position="411"/>
    </location>
</feature>
<feature type="compositionally biased region" description="Pro residues" evidence="9">
    <location>
        <begin position="2308"/>
        <end position="2317"/>
    </location>
</feature>
<evidence type="ECO:0000256" key="11">
    <source>
        <dbReference type="SAM" id="SignalP"/>
    </source>
</evidence>
<dbReference type="SUPFAM" id="SSF49313">
    <property type="entry name" value="Cadherin-like"/>
    <property type="match status" value="1"/>
</dbReference>
<dbReference type="InterPro" id="IPR002126">
    <property type="entry name" value="Cadherin-like_dom"/>
</dbReference>
<feature type="signal peptide" evidence="11">
    <location>
        <begin position="1"/>
        <end position="25"/>
    </location>
</feature>